<keyword evidence="3" id="KW-1185">Reference proteome</keyword>
<reference evidence="3" key="1">
    <citation type="journal article" date="2019" name="Int. J. Syst. Evol. Microbiol.">
        <title>The Global Catalogue of Microorganisms (GCM) 10K type strain sequencing project: providing services to taxonomists for standard genome sequencing and annotation.</title>
        <authorList>
            <consortium name="The Broad Institute Genomics Platform"/>
            <consortium name="The Broad Institute Genome Sequencing Center for Infectious Disease"/>
            <person name="Wu L."/>
            <person name="Ma J."/>
        </authorList>
    </citation>
    <scope>NUCLEOTIDE SEQUENCE [LARGE SCALE GENOMIC DNA]</scope>
    <source>
        <strain evidence="3">CGMCC 1.12237</strain>
    </source>
</reference>
<accession>A0ABW0LJ88</accession>
<proteinExistence type="inferred from homology"/>
<evidence type="ECO:0000256" key="1">
    <source>
        <dbReference type="ARBA" id="ARBA00006479"/>
    </source>
</evidence>
<dbReference type="RefSeq" id="WP_382350328.1">
    <property type="nucleotide sequence ID" value="NZ_JBHSMC010000011.1"/>
</dbReference>
<evidence type="ECO:0000313" key="2">
    <source>
        <dbReference type="EMBL" id="MFC5464856.1"/>
    </source>
</evidence>
<dbReference type="PANTHER" id="PTHR18964:SF149">
    <property type="entry name" value="BIFUNCTIONAL UDP-N-ACETYLGLUCOSAMINE 2-EPIMERASE_N-ACETYLMANNOSAMINE KINASE"/>
    <property type="match status" value="1"/>
</dbReference>
<dbReference type="EMBL" id="JBHSMC010000011">
    <property type="protein sequence ID" value="MFC5464856.1"/>
    <property type="molecule type" value="Genomic_DNA"/>
</dbReference>
<dbReference type="SUPFAM" id="SSF53067">
    <property type="entry name" value="Actin-like ATPase domain"/>
    <property type="match status" value="1"/>
</dbReference>
<sequence length="310" mass="34837">MDQYMMAFDVGGSYIKTAILNDKGVIIPESIAVYPAKSQASKEEILDHFITMMSLQMHYISSENYQVIGIGFAFPGPFDYQNGISYIQGIDKFDSLYGINIREQLRERMKRDNEWMSKFASDFVIVFENDANLFALGEHKGGKGQHFNKVMYLTIGTGAGSAFMENDEFITDDPRVPPNGWIYNQPFQQSIVDDYISKRGILQLAKEFAVPNSDQEVKSLAEMAENNHEQAIELFQQFGRNIGLAVNPYVDDFSPEAIIIGGQIAKSIHLFISGIYVTLQHKEVIIEASRETSFSTFVGIAALIEKTSTD</sequence>
<dbReference type="Proteomes" id="UP001596147">
    <property type="component" value="Unassembled WGS sequence"/>
</dbReference>
<comment type="caution">
    <text evidence="2">The sequence shown here is derived from an EMBL/GenBank/DDBJ whole genome shotgun (WGS) entry which is preliminary data.</text>
</comment>
<gene>
    <name evidence="2" type="ORF">ACFPM4_08825</name>
</gene>
<dbReference type="Pfam" id="PF00480">
    <property type="entry name" value="ROK"/>
    <property type="match status" value="1"/>
</dbReference>
<dbReference type="Gene3D" id="3.30.420.40">
    <property type="match status" value="2"/>
</dbReference>
<comment type="similarity">
    <text evidence="1">Belongs to the ROK (NagC/XylR) family.</text>
</comment>
<organism evidence="2 3">
    <name type="scientific">Lederbergia graminis</name>
    <dbReference type="NCBI Taxonomy" id="735518"/>
    <lineage>
        <taxon>Bacteria</taxon>
        <taxon>Bacillati</taxon>
        <taxon>Bacillota</taxon>
        <taxon>Bacilli</taxon>
        <taxon>Bacillales</taxon>
        <taxon>Bacillaceae</taxon>
        <taxon>Lederbergia</taxon>
    </lineage>
</organism>
<protein>
    <submittedName>
        <fullName evidence="2">ROK family protein</fullName>
    </submittedName>
</protein>
<name>A0ABW0LJ88_9BACI</name>
<evidence type="ECO:0000313" key="3">
    <source>
        <dbReference type="Proteomes" id="UP001596147"/>
    </source>
</evidence>
<dbReference type="PANTHER" id="PTHR18964">
    <property type="entry name" value="ROK (REPRESSOR, ORF, KINASE) FAMILY"/>
    <property type="match status" value="1"/>
</dbReference>
<dbReference type="InterPro" id="IPR043129">
    <property type="entry name" value="ATPase_NBD"/>
</dbReference>
<dbReference type="CDD" id="cd23763">
    <property type="entry name" value="ASKHA_ATPase_ROK"/>
    <property type="match status" value="1"/>
</dbReference>
<dbReference type="InterPro" id="IPR000600">
    <property type="entry name" value="ROK"/>
</dbReference>